<accession>A0A427YNF2</accession>
<feature type="region of interest" description="Disordered" evidence="5">
    <location>
        <begin position="1036"/>
        <end position="1100"/>
    </location>
</feature>
<dbReference type="PANTHER" id="PTHR13900">
    <property type="entry name" value="TRANSCRIPTION INITIATION FACTOR TFIID"/>
    <property type="match status" value="1"/>
</dbReference>
<evidence type="ECO:0000256" key="5">
    <source>
        <dbReference type="SAM" id="MobiDB-lite"/>
    </source>
</evidence>
<feature type="region of interest" description="Disordered" evidence="5">
    <location>
        <begin position="30"/>
        <end position="141"/>
    </location>
</feature>
<keyword evidence="9" id="KW-1185">Reference proteome</keyword>
<dbReference type="STRING" id="1890683.A0A427YNF2"/>
<keyword evidence="3" id="KW-0804">Transcription</keyword>
<evidence type="ECO:0000256" key="2">
    <source>
        <dbReference type="ARBA" id="ARBA00023015"/>
    </source>
</evidence>
<dbReference type="GO" id="GO:0051123">
    <property type="term" value="P:RNA polymerase II preinitiation complex assembly"/>
    <property type="evidence" value="ECO:0007669"/>
    <property type="project" value="TreeGrafter"/>
</dbReference>
<evidence type="ECO:0000259" key="6">
    <source>
        <dbReference type="Pfam" id="PF12157"/>
    </source>
</evidence>
<reference evidence="8 9" key="1">
    <citation type="submission" date="2018-11" db="EMBL/GenBank/DDBJ databases">
        <title>Genome sequence of Saitozyma podzolica DSM 27192.</title>
        <authorList>
            <person name="Aliyu H."/>
            <person name="Gorte O."/>
            <person name="Ochsenreither K."/>
        </authorList>
    </citation>
    <scope>NUCLEOTIDE SEQUENCE [LARGE SCALE GENOMIC DNA]</scope>
    <source>
        <strain evidence="8 9">DSM 27192</strain>
    </source>
</reference>
<sequence>MDIDEDDQLGSVTSLGLHRVLASAGVDPNSFASFFDKTTSGSGDGAGPSSASASRHFGEIEAEEDQEKYEDDISEDELPAESAEDARAREREQAVRKAEEDRWVRRAMEMQRAGPQTGVALGDDEKRRRKKEKERREQRERVKSIWPEFRTGQRLRMTEVLYETPADKRAHEDVMARKKRRKVETRDTYPLVVAPDLSIPPATAFLLPNTPALRLSKPGQPLYETPLGSLFDKDWIKAARQIRRSEMTKPPSGVVGHAIKDVQMDDLGTQEDPELALQLANDGLSLELGDWERNIVMCSFDAPNGKRTQPLEPRNDLLDSGNWINEVIWDAQRVSPDLLESDEDEEDETARAESARKAAALVPSKEAKLDPFNMSNDHLYEHTREARFRIRQTFGAIEVFHSGPAKALQMPWYKTSLSKTEARAWRRPALQFPTGVSVSFSKLKTNPSASVSTKKKRMMTDPAERFKTSKDLTLSEKGPYVLLEFSEEYPPIMSGYGMGTTIVNYYRKKDDKDEHVPNLDFGQPSLLNVGDAEPFLLGYVDRGKVTQIIHNNLVRAPIFPHKPETTDFLIIRQTVNGHSSYYIRPIANIFTVGQTVPNESEIPGPHARKNTTYSRLRLQIVAWLLINKSKQKRIKIGKLLKYFPDQTELQMRQRLKIKGAEFLVYNRSPGPNQGFWMLNPQPPPEKDGTPWPSTRQEVLEMASPEAAMLFESMQVGARHLHDAGYSKTAEGKDEEDVADETGLDIEQQLAVWRTSMNYKKAEQQKAWLVIHGDGDPTGRGEGFSFLRANMKNYFLRKGETEQGRRLEAEAKANGNPVKISNAEQNRIYEEEKRRVWDLQTAALSSPTAPDLAFEDEERVASTPAGLGPRFGRSESRRAFSRGNSLAATPAYAESPREFSPMSVDGDSSFTGNPVANKVLRIKRVVKGKTQYEIVRDPAVIASYRRRVEERKIEQFKLNPEMLQPTGNQEEDELRRVALLQELESIRKNQARRLARKKYSARELLDESEIEPGKRKCGACGQIGHTRANRACPMFNSNQHTGSVGPSPVGMTPGQTPGGYSAGGPTPGSYADYFGTQSAGGGDGQATPSTAIKIRLGGGAR</sequence>
<dbReference type="GO" id="GO:0016251">
    <property type="term" value="F:RNA polymerase II general transcription initiation factor activity"/>
    <property type="evidence" value="ECO:0007669"/>
    <property type="project" value="InterPro"/>
</dbReference>
<name>A0A427YNF2_9TREE</name>
<dbReference type="GO" id="GO:0005669">
    <property type="term" value="C:transcription factor TFIID complex"/>
    <property type="evidence" value="ECO:0007669"/>
    <property type="project" value="InterPro"/>
</dbReference>
<feature type="region of interest" description="Disordered" evidence="5">
    <location>
        <begin position="857"/>
        <end position="881"/>
    </location>
</feature>
<keyword evidence="2" id="KW-0805">Transcription regulation</keyword>
<evidence type="ECO:0000256" key="1">
    <source>
        <dbReference type="ARBA" id="ARBA00004123"/>
    </source>
</evidence>
<dbReference type="EMBL" id="RSCD01000005">
    <property type="protein sequence ID" value="RSH92591.1"/>
    <property type="molecule type" value="Genomic_DNA"/>
</dbReference>
<evidence type="ECO:0000259" key="7">
    <source>
        <dbReference type="Pfam" id="PF15288"/>
    </source>
</evidence>
<dbReference type="AlphaFoldDB" id="A0A427YNF2"/>
<dbReference type="Pfam" id="PF12157">
    <property type="entry name" value="DUF3591"/>
    <property type="match status" value="1"/>
</dbReference>
<protein>
    <recommendedName>
        <fullName evidence="10">Transcription initiation factor TFIID subunit 1 histone acetyltransferase domain-containing protein</fullName>
    </recommendedName>
</protein>
<feature type="compositionally biased region" description="Polar residues" evidence="5">
    <location>
        <begin position="30"/>
        <end position="39"/>
    </location>
</feature>
<dbReference type="Pfam" id="PF15288">
    <property type="entry name" value="zf-CCHC_6"/>
    <property type="match status" value="1"/>
</dbReference>
<dbReference type="Proteomes" id="UP000279259">
    <property type="component" value="Unassembled WGS sequence"/>
</dbReference>
<feature type="compositionally biased region" description="Basic and acidic residues" evidence="5">
    <location>
        <begin position="84"/>
        <end position="109"/>
    </location>
</feature>
<dbReference type="InterPro" id="IPR040240">
    <property type="entry name" value="TAF1"/>
</dbReference>
<proteinExistence type="predicted"/>
<evidence type="ECO:0000313" key="8">
    <source>
        <dbReference type="EMBL" id="RSH92591.1"/>
    </source>
</evidence>
<feature type="domain" description="Transcription initiation factor TFIID subunit 1 histone acetyltransferase" evidence="6">
    <location>
        <begin position="372"/>
        <end position="843"/>
    </location>
</feature>
<dbReference type="InterPro" id="IPR041670">
    <property type="entry name" value="Znf-CCHC_6"/>
</dbReference>
<evidence type="ECO:0008006" key="10">
    <source>
        <dbReference type="Google" id="ProtNLM"/>
    </source>
</evidence>
<evidence type="ECO:0000313" key="9">
    <source>
        <dbReference type="Proteomes" id="UP000279259"/>
    </source>
</evidence>
<comment type="subcellular location">
    <subcellularLocation>
        <location evidence="1">Nucleus</location>
    </subcellularLocation>
</comment>
<feature type="domain" description="Zinc knuckle" evidence="7">
    <location>
        <begin position="1013"/>
        <end position="1053"/>
    </location>
</feature>
<dbReference type="GO" id="GO:0017025">
    <property type="term" value="F:TBP-class protein binding"/>
    <property type="evidence" value="ECO:0007669"/>
    <property type="project" value="InterPro"/>
</dbReference>
<dbReference type="OrthoDB" id="5752at2759"/>
<dbReference type="InterPro" id="IPR022591">
    <property type="entry name" value="TAF1_HAT_dom"/>
</dbReference>
<organism evidence="8 9">
    <name type="scientific">Saitozyma podzolica</name>
    <dbReference type="NCBI Taxonomy" id="1890683"/>
    <lineage>
        <taxon>Eukaryota</taxon>
        <taxon>Fungi</taxon>
        <taxon>Dikarya</taxon>
        <taxon>Basidiomycota</taxon>
        <taxon>Agaricomycotina</taxon>
        <taxon>Tremellomycetes</taxon>
        <taxon>Tremellales</taxon>
        <taxon>Trimorphomycetaceae</taxon>
        <taxon>Saitozyma</taxon>
    </lineage>
</organism>
<evidence type="ECO:0000256" key="3">
    <source>
        <dbReference type="ARBA" id="ARBA00023163"/>
    </source>
</evidence>
<evidence type="ECO:0000256" key="4">
    <source>
        <dbReference type="ARBA" id="ARBA00023242"/>
    </source>
</evidence>
<feature type="compositionally biased region" description="Gly residues" evidence="5">
    <location>
        <begin position="1055"/>
        <end position="1065"/>
    </location>
</feature>
<dbReference type="PANTHER" id="PTHR13900:SF0">
    <property type="entry name" value="TRANSCRIPTION INITIATION FACTOR TFIID SUBUNIT 1"/>
    <property type="match status" value="1"/>
</dbReference>
<dbReference type="GO" id="GO:0004402">
    <property type="term" value="F:histone acetyltransferase activity"/>
    <property type="evidence" value="ECO:0007669"/>
    <property type="project" value="InterPro"/>
</dbReference>
<gene>
    <name evidence="8" type="ORF">EHS25_008036</name>
</gene>
<comment type="caution">
    <text evidence="8">The sequence shown here is derived from an EMBL/GenBank/DDBJ whole genome shotgun (WGS) entry which is preliminary data.</text>
</comment>
<feature type="compositionally biased region" description="Acidic residues" evidence="5">
    <location>
        <begin position="60"/>
        <end position="83"/>
    </location>
</feature>
<keyword evidence="4" id="KW-0539">Nucleus</keyword>